<comment type="caution">
    <text evidence="1">The sequence shown here is derived from an EMBL/GenBank/DDBJ whole genome shotgun (WGS) entry which is preliminary data.</text>
</comment>
<protein>
    <submittedName>
        <fullName evidence="1">Uncharacterized protein</fullName>
    </submittedName>
</protein>
<feature type="non-terminal residue" evidence="1">
    <location>
        <position position="46"/>
    </location>
</feature>
<dbReference type="EMBL" id="BKCJ010570284">
    <property type="protein sequence ID" value="GFB18406.1"/>
    <property type="molecule type" value="Genomic_DNA"/>
</dbReference>
<dbReference type="AlphaFoldDB" id="A0A699L2X3"/>
<accession>A0A699L2X3</accession>
<proteinExistence type="predicted"/>
<reference evidence="1" key="1">
    <citation type="journal article" date="2019" name="Sci. Rep.">
        <title>Draft genome of Tanacetum cinerariifolium, the natural source of mosquito coil.</title>
        <authorList>
            <person name="Yamashiro T."/>
            <person name="Shiraishi A."/>
            <person name="Satake H."/>
            <person name="Nakayama K."/>
        </authorList>
    </citation>
    <scope>NUCLEOTIDE SEQUENCE</scope>
</reference>
<name>A0A699L2X3_TANCI</name>
<sequence length="46" mass="5462">MDHRTHMFLKGVHMCSNEFDEKAHLAHMFLEGYSFLLTNLMKSEAY</sequence>
<evidence type="ECO:0000313" key="1">
    <source>
        <dbReference type="EMBL" id="GFB18406.1"/>
    </source>
</evidence>
<organism evidence="1">
    <name type="scientific">Tanacetum cinerariifolium</name>
    <name type="common">Dalmatian daisy</name>
    <name type="synonym">Chrysanthemum cinerariifolium</name>
    <dbReference type="NCBI Taxonomy" id="118510"/>
    <lineage>
        <taxon>Eukaryota</taxon>
        <taxon>Viridiplantae</taxon>
        <taxon>Streptophyta</taxon>
        <taxon>Embryophyta</taxon>
        <taxon>Tracheophyta</taxon>
        <taxon>Spermatophyta</taxon>
        <taxon>Magnoliopsida</taxon>
        <taxon>eudicotyledons</taxon>
        <taxon>Gunneridae</taxon>
        <taxon>Pentapetalae</taxon>
        <taxon>asterids</taxon>
        <taxon>campanulids</taxon>
        <taxon>Asterales</taxon>
        <taxon>Asteraceae</taxon>
        <taxon>Asteroideae</taxon>
        <taxon>Anthemideae</taxon>
        <taxon>Anthemidinae</taxon>
        <taxon>Tanacetum</taxon>
    </lineage>
</organism>
<gene>
    <name evidence="1" type="ORF">Tci_690377</name>
</gene>